<feature type="compositionally biased region" description="Low complexity" evidence="6">
    <location>
        <begin position="88"/>
        <end position="97"/>
    </location>
</feature>
<keyword evidence="10" id="KW-1185">Reference proteome</keyword>
<name>A0ABR4NKG7_9FUNG</name>
<dbReference type="Pfam" id="PF13086">
    <property type="entry name" value="AAA_11"/>
    <property type="match status" value="1"/>
</dbReference>
<keyword evidence="3" id="KW-0067">ATP-binding</keyword>
<comment type="caution">
    <text evidence="9">The sequence shown here is derived from an EMBL/GenBank/DDBJ whole genome shotgun (WGS) entry which is preliminary data.</text>
</comment>
<feature type="compositionally biased region" description="Low complexity" evidence="6">
    <location>
        <begin position="157"/>
        <end position="166"/>
    </location>
</feature>
<feature type="region of interest" description="Disordered" evidence="6">
    <location>
        <begin position="88"/>
        <end position="253"/>
    </location>
</feature>
<dbReference type="SUPFAM" id="SSF57850">
    <property type="entry name" value="RING/U-box"/>
    <property type="match status" value="1"/>
</dbReference>
<feature type="repeat" description="CHCR" evidence="5">
    <location>
        <begin position="1637"/>
        <end position="1781"/>
    </location>
</feature>
<dbReference type="PROSITE" id="PS50236">
    <property type="entry name" value="CHCR"/>
    <property type="match status" value="1"/>
</dbReference>
<feature type="compositionally biased region" description="Acidic residues" evidence="6">
    <location>
        <begin position="1066"/>
        <end position="1079"/>
    </location>
</feature>
<dbReference type="Pfam" id="PF21138">
    <property type="entry name" value="SMUBP-2_HCS1_1B"/>
    <property type="match status" value="1"/>
</dbReference>
<proteinExistence type="predicted"/>
<dbReference type="SUPFAM" id="SSF48371">
    <property type="entry name" value="ARM repeat"/>
    <property type="match status" value="1"/>
</dbReference>
<dbReference type="InterPro" id="IPR016024">
    <property type="entry name" value="ARM-type_fold"/>
</dbReference>
<dbReference type="InterPro" id="IPR001650">
    <property type="entry name" value="Helicase_C-like"/>
</dbReference>
<dbReference type="Pfam" id="PF23411">
    <property type="entry name" value="Beta-prop_Vps41"/>
    <property type="match status" value="1"/>
</dbReference>
<evidence type="ECO:0000313" key="10">
    <source>
        <dbReference type="Proteomes" id="UP001527925"/>
    </source>
</evidence>
<dbReference type="InterPro" id="IPR057780">
    <property type="entry name" value="Beta-prop_Vps41"/>
</dbReference>
<evidence type="ECO:0000313" key="9">
    <source>
        <dbReference type="EMBL" id="KAL2920015.1"/>
    </source>
</evidence>
<dbReference type="Pfam" id="PF00271">
    <property type="entry name" value="Helicase_C"/>
    <property type="match status" value="1"/>
</dbReference>
<dbReference type="CDD" id="cd18044">
    <property type="entry name" value="DEXXQc_SMUBP2"/>
    <property type="match status" value="1"/>
</dbReference>
<dbReference type="PANTHER" id="PTHR45626">
    <property type="entry name" value="TRANSCRIPTION TERMINATION FACTOR 2-RELATED"/>
    <property type="match status" value="1"/>
</dbReference>
<accession>A0ABR4NKG7</accession>
<dbReference type="Pfam" id="PF00176">
    <property type="entry name" value="SNF2-rel_dom"/>
    <property type="match status" value="1"/>
</dbReference>
<dbReference type="Proteomes" id="UP001527925">
    <property type="component" value="Unassembled WGS sequence"/>
</dbReference>
<dbReference type="InterPro" id="IPR038718">
    <property type="entry name" value="SNF2-like_sf"/>
</dbReference>
<dbReference type="Gene3D" id="3.40.50.10810">
    <property type="entry name" value="Tandem AAA-ATPase domain"/>
    <property type="match status" value="1"/>
</dbReference>
<feature type="region of interest" description="Disordered" evidence="6">
    <location>
        <begin position="953"/>
        <end position="1083"/>
    </location>
</feature>
<feature type="compositionally biased region" description="Low complexity" evidence="6">
    <location>
        <begin position="124"/>
        <end position="135"/>
    </location>
</feature>
<evidence type="ECO:0000259" key="8">
    <source>
        <dbReference type="PROSITE" id="PS51194"/>
    </source>
</evidence>
<dbReference type="SMART" id="SM00382">
    <property type="entry name" value="AAA"/>
    <property type="match status" value="1"/>
</dbReference>
<dbReference type="SMART" id="SM00320">
    <property type="entry name" value="WD40"/>
    <property type="match status" value="2"/>
</dbReference>
<dbReference type="Gene3D" id="2.130.10.10">
    <property type="entry name" value="YVTN repeat-like/Quinoprotein amine dehydrogenase"/>
    <property type="match status" value="1"/>
</dbReference>
<evidence type="ECO:0000256" key="4">
    <source>
        <dbReference type="ARBA" id="ARBA00048432"/>
    </source>
</evidence>
<evidence type="ECO:0000256" key="3">
    <source>
        <dbReference type="ARBA" id="ARBA00022840"/>
    </source>
</evidence>
<dbReference type="InterPro" id="IPR011990">
    <property type="entry name" value="TPR-like_helical_dom_sf"/>
</dbReference>
<dbReference type="InterPro" id="IPR036322">
    <property type="entry name" value="WD40_repeat_dom_sf"/>
</dbReference>
<feature type="compositionally biased region" description="Basic and acidic residues" evidence="6">
    <location>
        <begin position="1041"/>
        <end position="1065"/>
    </location>
</feature>
<dbReference type="SMART" id="SM00487">
    <property type="entry name" value="DEXDc"/>
    <property type="match status" value="2"/>
</dbReference>
<dbReference type="Gene3D" id="3.40.50.300">
    <property type="entry name" value="P-loop containing nucleotide triphosphate hydrolases"/>
    <property type="match status" value="3"/>
</dbReference>
<feature type="domain" description="Helicase ATP-binding" evidence="7">
    <location>
        <begin position="370"/>
        <end position="571"/>
    </location>
</feature>
<dbReference type="CDD" id="cd18793">
    <property type="entry name" value="SF2_C_SNF"/>
    <property type="match status" value="1"/>
</dbReference>
<dbReference type="InterPro" id="IPR015943">
    <property type="entry name" value="WD40/YVTN_repeat-like_dom_sf"/>
</dbReference>
<dbReference type="Pfam" id="PF13087">
    <property type="entry name" value="AAA_12"/>
    <property type="match status" value="1"/>
</dbReference>
<dbReference type="InterPro" id="IPR041679">
    <property type="entry name" value="DNA2/NAM7-like_C"/>
</dbReference>
<sequence>MTSGDPKHDTRPTSGGIPDGRPIAAPVSRHADRPVGKPAGKPIASASEAPATRPVQPASTPASKGDDGLEGLVSSVASLGIGAGAVHAPPAAERPAASSGPVGTGEPRPFRKYGTPIRKRQPDAAAPSSVAAAAPHSDTHPQYQRPPHRPDQHGQHRGQSQGSQQQHHSHHQHHQQRQQHSSQAGPSSWVGLPKPRQEAFRPTGNPIKPPTFGEPSMGYRQPPPPQSQHPPHPKHTKPPRGVPIRPPSGDVPPQLQLFTPKAAFWKSKESNPLSARGRSFMIQVPTNEPVQHKQLKEALAATATGVVPAAPSPMRGRRVAVSADEVSNSLTRLFNAIPAEDELVEMVPAPPEFLGTLLPHQLRGLSWLVDRENSPQAGAILADDMGLGKTIQTIALVLTNKPKAKNKDAAELSQTKKRARATLIVAPLAVMDQWRDEIMDKTRPGSLKVIVFHGKDRGESADDVSSADVVITTYNILLQEHKKSGAEDDAGLNLGLKSSGQAPAAGSSSVLYSTKWFRIVLDEAHVIKNHKAQVSQAAFALRAKKRICLTGTPLHNNIEDLFGLFKFLRHDPFGNYELFKDQIVKPMKIIGSPAYNAGIAKIKLALKTTMLRRYKDTELAGKPLIEMVPRETISCFLPFAPSEKQVYDGILTAIRENMSRFEGVFVAALLRLRQACNHPDLGASGKDSAFDELKDPMDDLTDQLMRMMMPSDEPKAVVLDDKSSKSSPAGRAFSSNWRSSTKIREIIRLVTEQEDPTSKVIVFSYFTSMLDYIEEGFRREEIIYCRYDGTMSRALREETLLKFKTDPSVRVMLISTMCGAAGLNLVAANTVVLVDPWWNPMVEEQAIGRVHRLGQTRPVKVYRLIMEGSIEERVLSKQNDKVEQPDWCFAASKSALKLIEGAIGNASSREVAFSKDDFYEFILGPGSRMPQPADSSALADAAADGAGTAAASYSTAPAAPAPHDPRPASKAPGSGGDPVAHQDAEQGDSGADAGGDESLVVRTSGEHHRLKGHHHHHRRHSKHEARPGIEGSGEAGAGAHKGRDNDGQGGGDDRTDGETSGVHEEGSEEDEDEGEEDEEPKLKYQRLVGTLSETLKRDAVSCMSVSDRFLAVGTHWGVVHIMDLIGTQVKRFQSHSATVNQVSIDDCGDYVASASDDGNVVVNSLYTAEVQTFNFRRPVKAVCLEPFYGRKQTRQFVAGGMAESLVLSGKGWFGNSNVAIHSGEGPIFHASWRGPYILWASEAGVNAYDTATSLKFGKIERPENSPRADMFRCSICWKSDTTVLIGWADSVKIIEIKERSKHDIASGLSPKYVEVSHQFRTDFIVSGIGPLGDSLVLLGYITDLSPLRNVDLLDTSAIKRQKAQPPEIHIVDLSGESVASDVLSLIGFEYFQANDYHLDASFYIVSPKDIVVARPRDLDDHIQWLVERRQYADALRAAESAGPEFAGQSKVSMILDIGQKYIGTLMGEGRYVEAAEACPKLLRTNKELWEHWVRAFASAGQLQTITPFVPIDELQLSHDIYELILLHYLATDPEAMLQIVRVWPAEIYAVPAIVDAVHAVLVREPDSMLLMEILLELRQWDLVLYYGLRIRRPGIMDLVAKHNLFHILETHAALVMQYDRHMIDKMASIPDPPEAMHVPADAPAPSPAPFQVVLQLQNNDRFLHIYLDELFVADLQESSMFHAQQVELYAEFDYPRLMAFLRHSTHYAVPKAFDICEKRDLVPEMVFLLGKMGDSRRALMLIIERLGDVERAIQFAKDQNDEDLWEEFLKYSMDKPAFIVGLLENLSAHIDPLRVIRQIPNGLKIPGLRNALIKIMTDCSVQKSLREGCEKILMSDTWENMQSLHRMQRRGMRVNEDVQCDICGNAATSPEAQGADLVVFFCHHAFHDTCLSHSIEKALLSPHGSSRDVVGGNASATAARNSERTKKALANLDRAIDTIYARHDGESRVLAPLSVALDLWFLPKAQSSSMPPSVDIPDFINHQLSLIEKERRTEIEQVAALHAVYTPQDLQRRGVALLSLRVTGIRSGLGGRTPHSLSTATLDRLVDLEPGASGANALPPHKFRVGDIVALDEQVSSGRGAGAASKKRAAAAGSSAPSKDGDEAVSVSGVVYRVTDSVVTIAFKDDLPDKLPDKCRLSKLANNITYERMSEAMKALSAAADVASAVGTGEQANMSGPAKAVQFETRLLVQALFGQVAPSFDRSLATESISWFDGGLNDSQRDAVRFALSSRHVALIHGPPGTGKTYTCVELVRQLVKRGERVLVCGPSNISVDNLVERLAKCKLDIVRVGHPARVLDQVLQHALDVRVRSSDEGKIVNDVRREVDKTLQSISKSRNKAERRQMYQDVKALRGELRAREKTVVETIMRNAQVVLSTLNGAASRMLAHESFDTVLIDEATQALEAECWIAILKGKRLVLAGDHLQLPPTVISVNSSSKVSGGKKPKSKSSGPKSSLPSLEYTLFDRLLDLHGTSIKRLLNVQYRMNERIMKFSSDELYEGKLVAHESVKDRLLTDIDGIEHTDDTTIPLLLVDTSGQEMHEMLEADDNAASGRGSDLGGDSKLNRGEAEIVARHVNALVKAGVPATEIAVITPYNAQVNLLQAMLKETFPGLEIGSVDGFQGREKDAVVISLVRSNDEGEIGFLSDKRRMNVALTRARRHLFVVGDGDCVGQRSSFLKRMFAYFEDSGEVRFPDA</sequence>
<dbReference type="Pfam" id="PF23556">
    <property type="entry name" value="TPR_Vps41"/>
    <property type="match status" value="1"/>
</dbReference>
<dbReference type="InterPro" id="IPR047187">
    <property type="entry name" value="SF1_C_Upf1"/>
</dbReference>
<dbReference type="InterPro" id="IPR014001">
    <property type="entry name" value="Helicase_ATP-bd"/>
</dbReference>
<dbReference type="SUPFAM" id="SSF50978">
    <property type="entry name" value="WD40 repeat-like"/>
    <property type="match status" value="1"/>
</dbReference>
<feature type="compositionally biased region" description="Pro residues" evidence="6">
    <location>
        <begin position="240"/>
        <end position="250"/>
    </location>
</feature>
<evidence type="ECO:0000256" key="5">
    <source>
        <dbReference type="PROSITE-ProRule" id="PRU01006"/>
    </source>
</evidence>
<reference evidence="9 10" key="1">
    <citation type="submission" date="2023-09" db="EMBL/GenBank/DDBJ databases">
        <title>Pangenome analysis of Batrachochytrium dendrobatidis and related Chytrids.</title>
        <authorList>
            <person name="Yacoub M.N."/>
            <person name="Stajich J.E."/>
            <person name="James T.Y."/>
        </authorList>
    </citation>
    <scope>NUCLEOTIDE SEQUENCE [LARGE SCALE GENOMIC DNA]</scope>
    <source>
        <strain evidence="9 10">JEL0888</strain>
    </source>
</reference>
<dbReference type="Gene3D" id="2.40.30.270">
    <property type="match status" value="1"/>
</dbReference>
<dbReference type="PROSITE" id="PS51192">
    <property type="entry name" value="HELICASE_ATP_BIND_1"/>
    <property type="match status" value="1"/>
</dbReference>
<feature type="compositionally biased region" description="Basic residues" evidence="6">
    <location>
        <begin position="1008"/>
        <end position="1023"/>
    </location>
</feature>
<dbReference type="CDD" id="cd18008">
    <property type="entry name" value="DEXDc_SHPRH-like"/>
    <property type="match status" value="1"/>
</dbReference>
<dbReference type="InterPro" id="IPR041677">
    <property type="entry name" value="DNA2/NAM7_AAA_11"/>
</dbReference>
<dbReference type="InterPro" id="IPR049730">
    <property type="entry name" value="SNF2/RAD54-like_C"/>
</dbReference>
<dbReference type="InterPro" id="IPR000330">
    <property type="entry name" value="SNF2_N"/>
</dbReference>
<dbReference type="InterPro" id="IPR050628">
    <property type="entry name" value="SNF2_RAD54_helicase_TF"/>
</dbReference>
<dbReference type="InterPro" id="IPR048761">
    <property type="entry name" value="SMUBP-2_HCS1_1B"/>
</dbReference>
<dbReference type="Pfam" id="PF23413">
    <property type="entry name" value="zf_RING_Vps8_fungal"/>
    <property type="match status" value="1"/>
</dbReference>
<evidence type="ECO:0000256" key="6">
    <source>
        <dbReference type="SAM" id="MobiDB-lite"/>
    </source>
</evidence>
<dbReference type="InterPro" id="IPR003593">
    <property type="entry name" value="AAA+_ATPase"/>
</dbReference>
<evidence type="ECO:0000256" key="2">
    <source>
        <dbReference type="ARBA" id="ARBA00022801"/>
    </source>
</evidence>
<dbReference type="InterPro" id="IPR000547">
    <property type="entry name" value="Clathrin_H-chain/VPS_repeat"/>
</dbReference>
<feature type="region of interest" description="Disordered" evidence="6">
    <location>
        <begin position="1"/>
        <end position="71"/>
    </location>
</feature>
<gene>
    <name evidence="9" type="primary">VPS41</name>
    <name evidence="9" type="ORF">HK105_200081</name>
</gene>
<feature type="compositionally biased region" description="Basic residues" evidence="6">
    <location>
        <begin position="167"/>
        <end position="177"/>
    </location>
</feature>
<feature type="domain" description="Helicase C-terminal" evidence="8">
    <location>
        <begin position="742"/>
        <end position="900"/>
    </location>
</feature>
<dbReference type="SMART" id="SM00299">
    <property type="entry name" value="CLH"/>
    <property type="match status" value="1"/>
</dbReference>
<dbReference type="InterPro" id="IPR001680">
    <property type="entry name" value="WD40_rpt"/>
</dbReference>
<dbReference type="SMART" id="SM00490">
    <property type="entry name" value="HELICc"/>
    <property type="match status" value="1"/>
</dbReference>
<dbReference type="EMBL" id="JADGIZ020000001">
    <property type="protein sequence ID" value="KAL2920015.1"/>
    <property type="molecule type" value="Genomic_DNA"/>
</dbReference>
<keyword evidence="2" id="KW-0378">Hydrolase</keyword>
<protein>
    <submittedName>
        <fullName evidence="9">Vacuolar protein sorting-associated protein 41</fullName>
    </submittedName>
</protein>
<organism evidence="9 10">
    <name type="scientific">Polyrhizophydium stewartii</name>
    <dbReference type="NCBI Taxonomy" id="2732419"/>
    <lineage>
        <taxon>Eukaryota</taxon>
        <taxon>Fungi</taxon>
        <taxon>Fungi incertae sedis</taxon>
        <taxon>Chytridiomycota</taxon>
        <taxon>Chytridiomycota incertae sedis</taxon>
        <taxon>Chytridiomycetes</taxon>
        <taxon>Rhizophydiales</taxon>
        <taxon>Rhizophydiales incertae sedis</taxon>
        <taxon>Polyrhizophydium</taxon>
    </lineage>
</organism>
<evidence type="ECO:0000256" key="1">
    <source>
        <dbReference type="ARBA" id="ARBA00022741"/>
    </source>
</evidence>
<feature type="compositionally biased region" description="Pro residues" evidence="6">
    <location>
        <begin position="221"/>
        <end position="230"/>
    </location>
</feature>
<dbReference type="Gene3D" id="1.25.40.10">
    <property type="entry name" value="Tetratricopeptide repeat domain"/>
    <property type="match status" value="1"/>
</dbReference>
<keyword evidence="1" id="KW-0547">Nucleotide-binding</keyword>
<dbReference type="SUPFAM" id="SSF52540">
    <property type="entry name" value="P-loop containing nucleoside triphosphate hydrolases"/>
    <property type="match status" value="3"/>
</dbReference>
<comment type="catalytic activity">
    <reaction evidence="4">
        <text>ATP + H2O = ADP + phosphate + H(+)</text>
        <dbReference type="Rhea" id="RHEA:13065"/>
        <dbReference type="ChEBI" id="CHEBI:15377"/>
        <dbReference type="ChEBI" id="CHEBI:15378"/>
        <dbReference type="ChEBI" id="CHEBI:30616"/>
        <dbReference type="ChEBI" id="CHEBI:43474"/>
        <dbReference type="ChEBI" id="CHEBI:456216"/>
        <dbReference type="EC" id="3.6.4.12"/>
    </reaction>
    <physiologicalReaction direction="left-to-right" evidence="4">
        <dbReference type="Rhea" id="RHEA:13066"/>
    </physiologicalReaction>
</comment>
<feature type="compositionally biased region" description="Basic and acidic residues" evidence="6">
    <location>
        <begin position="1"/>
        <end position="11"/>
    </location>
</feature>
<dbReference type="CDD" id="cd18808">
    <property type="entry name" value="SF1_C_Upf1"/>
    <property type="match status" value="1"/>
</dbReference>
<dbReference type="InterPro" id="IPR027417">
    <property type="entry name" value="P-loop_NTPase"/>
</dbReference>
<feature type="region of interest" description="Disordered" evidence="6">
    <location>
        <begin position="2431"/>
        <end position="2453"/>
    </location>
</feature>
<dbReference type="PROSITE" id="PS51194">
    <property type="entry name" value="HELICASE_CTER"/>
    <property type="match status" value="1"/>
</dbReference>
<evidence type="ECO:0000259" key="7">
    <source>
        <dbReference type="PROSITE" id="PS51192"/>
    </source>
</evidence>
<dbReference type="PANTHER" id="PTHR45626:SF22">
    <property type="entry name" value="DNA REPAIR PROTEIN RAD5"/>
    <property type="match status" value="1"/>
</dbReference>